<keyword evidence="2" id="KW-1185">Reference proteome</keyword>
<name>A0AAD7ZFA7_DIPPU</name>
<feature type="non-terminal residue" evidence="1">
    <location>
        <position position="1"/>
    </location>
</feature>
<organism evidence="1 2">
    <name type="scientific">Diploptera punctata</name>
    <name type="common">Pacific beetle cockroach</name>
    <dbReference type="NCBI Taxonomy" id="6984"/>
    <lineage>
        <taxon>Eukaryota</taxon>
        <taxon>Metazoa</taxon>
        <taxon>Ecdysozoa</taxon>
        <taxon>Arthropoda</taxon>
        <taxon>Hexapoda</taxon>
        <taxon>Insecta</taxon>
        <taxon>Pterygota</taxon>
        <taxon>Neoptera</taxon>
        <taxon>Polyneoptera</taxon>
        <taxon>Dictyoptera</taxon>
        <taxon>Blattodea</taxon>
        <taxon>Blaberoidea</taxon>
        <taxon>Blaberidae</taxon>
        <taxon>Diplopterinae</taxon>
        <taxon>Diploptera</taxon>
    </lineage>
</organism>
<reference evidence="1" key="1">
    <citation type="journal article" date="2023" name="IScience">
        <title>Live-bearing cockroach genome reveals convergent evolutionary mechanisms linked to viviparity in insects and beyond.</title>
        <authorList>
            <person name="Fouks B."/>
            <person name="Harrison M.C."/>
            <person name="Mikhailova A.A."/>
            <person name="Marchal E."/>
            <person name="English S."/>
            <person name="Carruthers M."/>
            <person name="Jennings E.C."/>
            <person name="Chiamaka E.L."/>
            <person name="Frigard R.A."/>
            <person name="Pippel M."/>
            <person name="Attardo G.M."/>
            <person name="Benoit J.B."/>
            <person name="Bornberg-Bauer E."/>
            <person name="Tobe S.S."/>
        </authorList>
    </citation>
    <scope>NUCLEOTIDE SEQUENCE</scope>
    <source>
        <strain evidence="1">Stay&amp;Tobe</strain>
    </source>
</reference>
<evidence type="ECO:0000313" key="1">
    <source>
        <dbReference type="EMBL" id="KAJ9579664.1"/>
    </source>
</evidence>
<protein>
    <submittedName>
        <fullName evidence="1">Uncharacterized protein</fullName>
    </submittedName>
</protein>
<proteinExistence type="predicted"/>
<reference evidence="1" key="2">
    <citation type="submission" date="2023-05" db="EMBL/GenBank/DDBJ databases">
        <authorList>
            <person name="Fouks B."/>
        </authorList>
    </citation>
    <scope>NUCLEOTIDE SEQUENCE</scope>
    <source>
        <strain evidence="1">Stay&amp;Tobe</strain>
        <tissue evidence="1">Testes</tissue>
    </source>
</reference>
<dbReference type="EMBL" id="JASPKZ010008382">
    <property type="protein sequence ID" value="KAJ9579664.1"/>
    <property type="molecule type" value="Genomic_DNA"/>
</dbReference>
<dbReference type="Proteomes" id="UP001233999">
    <property type="component" value="Unassembled WGS sequence"/>
</dbReference>
<gene>
    <name evidence="1" type="ORF">L9F63_004679</name>
</gene>
<feature type="non-terminal residue" evidence="1">
    <location>
        <position position="64"/>
    </location>
</feature>
<accession>A0AAD7ZFA7</accession>
<sequence>RHQKVCQLDGKNYRDRKLACRDTVCNFYNTFTGFYTFNLKTEFCNRKAQPLAYRNKKLKEEENA</sequence>
<comment type="caution">
    <text evidence="1">The sequence shown here is derived from an EMBL/GenBank/DDBJ whole genome shotgun (WGS) entry which is preliminary data.</text>
</comment>
<evidence type="ECO:0000313" key="2">
    <source>
        <dbReference type="Proteomes" id="UP001233999"/>
    </source>
</evidence>
<dbReference type="AlphaFoldDB" id="A0AAD7ZFA7"/>